<feature type="region of interest" description="Disordered" evidence="1">
    <location>
        <begin position="67"/>
        <end position="98"/>
    </location>
</feature>
<keyword evidence="3" id="KW-1185">Reference proteome</keyword>
<organism evidence="2 3">
    <name type="scientific">Protopolystoma xenopodis</name>
    <dbReference type="NCBI Taxonomy" id="117903"/>
    <lineage>
        <taxon>Eukaryota</taxon>
        <taxon>Metazoa</taxon>
        <taxon>Spiralia</taxon>
        <taxon>Lophotrochozoa</taxon>
        <taxon>Platyhelminthes</taxon>
        <taxon>Monogenea</taxon>
        <taxon>Polyopisthocotylea</taxon>
        <taxon>Polystomatidea</taxon>
        <taxon>Polystomatidae</taxon>
        <taxon>Protopolystoma</taxon>
    </lineage>
</organism>
<accession>A0A448XDN7</accession>
<reference evidence="2" key="1">
    <citation type="submission" date="2018-11" db="EMBL/GenBank/DDBJ databases">
        <authorList>
            <consortium name="Pathogen Informatics"/>
        </authorList>
    </citation>
    <scope>NUCLEOTIDE SEQUENCE</scope>
</reference>
<gene>
    <name evidence="2" type="ORF">PXEA_LOCUS27801</name>
</gene>
<name>A0A448XDN7_9PLAT</name>
<evidence type="ECO:0000313" key="2">
    <source>
        <dbReference type="EMBL" id="VEL34361.1"/>
    </source>
</evidence>
<dbReference type="EMBL" id="CAAALY010247512">
    <property type="protein sequence ID" value="VEL34361.1"/>
    <property type="molecule type" value="Genomic_DNA"/>
</dbReference>
<protein>
    <submittedName>
        <fullName evidence="2">Uncharacterized protein</fullName>
    </submittedName>
</protein>
<comment type="caution">
    <text evidence="2">The sequence shown here is derived from an EMBL/GenBank/DDBJ whole genome shotgun (WGS) entry which is preliminary data.</text>
</comment>
<proteinExistence type="predicted"/>
<dbReference type="Proteomes" id="UP000784294">
    <property type="component" value="Unassembled WGS sequence"/>
</dbReference>
<evidence type="ECO:0000256" key="1">
    <source>
        <dbReference type="SAM" id="MobiDB-lite"/>
    </source>
</evidence>
<evidence type="ECO:0000313" key="3">
    <source>
        <dbReference type="Proteomes" id="UP000784294"/>
    </source>
</evidence>
<sequence length="182" mass="20289">MLLPICTYTSIHFVHSPTRISIPRPGHLWLAANEARSGSPVRQSRSRLAARPTRACGRQVRLSRLRSGPAEFSLPRPPEMAAGSRRLSSAATAPQLPAVTTPGKRLIVGVHLRLEASRQVGESAAPEDEQWVEWRRCSVKRGRCSATPSRERHHLSEKTVKYAGPREDVCFIGRQIMTTYFT</sequence>
<dbReference type="AlphaFoldDB" id="A0A448XDN7"/>